<evidence type="ECO:0000313" key="8">
    <source>
        <dbReference type="EMBL" id="SOH94771.1"/>
    </source>
</evidence>
<evidence type="ECO:0000256" key="3">
    <source>
        <dbReference type="ARBA" id="ARBA00022723"/>
    </source>
</evidence>
<protein>
    <submittedName>
        <fullName evidence="8">8-oxo-dGTP pyrophosphatase MutT, NUDIX family</fullName>
    </submittedName>
</protein>
<comment type="cofactor">
    <cofactor evidence="1">
        <name>Mn(2+)</name>
        <dbReference type="ChEBI" id="CHEBI:29035"/>
    </cofactor>
</comment>
<sequence length="210" mass="23432">MDQVFQAETELARVRHALDAGRVAASSDFDLNAQARGLLPADRVLRPAAVLCPIVQRDGRMHVILTRRSSQLRHHPGQVAFPGGKVDAADANAQAAALREAHEEIGLAATQVEVFGQLPDHETVTGFRMHPFVGLVSPDFTPRSDPAEVEEVFEVPLRHLLDPARQQVHARRWRGQMRRYYAMPYGPYYIWGATARVLKSLSDMVHATDR</sequence>
<gene>
    <name evidence="8" type="ORF">SAMN06273572_105195</name>
</gene>
<dbReference type="OrthoDB" id="9802805at2"/>
<keyword evidence="6" id="KW-0464">Manganese</keyword>
<dbReference type="Pfam" id="PF00293">
    <property type="entry name" value="NUDIX"/>
    <property type="match status" value="1"/>
</dbReference>
<evidence type="ECO:0000256" key="4">
    <source>
        <dbReference type="ARBA" id="ARBA00022801"/>
    </source>
</evidence>
<dbReference type="Proteomes" id="UP000220034">
    <property type="component" value="Unassembled WGS sequence"/>
</dbReference>
<keyword evidence="3" id="KW-0479">Metal-binding</keyword>
<dbReference type="InterPro" id="IPR000086">
    <property type="entry name" value="NUDIX_hydrolase_dom"/>
</dbReference>
<dbReference type="PROSITE" id="PS51462">
    <property type="entry name" value="NUDIX"/>
    <property type="match status" value="1"/>
</dbReference>
<dbReference type="PANTHER" id="PTHR12992">
    <property type="entry name" value="NUDIX HYDROLASE"/>
    <property type="match status" value="1"/>
</dbReference>
<evidence type="ECO:0000256" key="5">
    <source>
        <dbReference type="ARBA" id="ARBA00022842"/>
    </source>
</evidence>
<dbReference type="EMBL" id="OCTN01000005">
    <property type="protein sequence ID" value="SOH94771.1"/>
    <property type="molecule type" value="Genomic_DNA"/>
</dbReference>
<dbReference type="Gene3D" id="3.90.79.10">
    <property type="entry name" value="Nucleoside Triphosphate Pyrophosphohydrolase"/>
    <property type="match status" value="1"/>
</dbReference>
<evidence type="ECO:0000256" key="6">
    <source>
        <dbReference type="ARBA" id="ARBA00023211"/>
    </source>
</evidence>
<organism evidence="8 9">
    <name type="scientific">Pontivivens marinum</name>
    <dbReference type="NCBI Taxonomy" id="1690039"/>
    <lineage>
        <taxon>Bacteria</taxon>
        <taxon>Pseudomonadati</taxon>
        <taxon>Pseudomonadota</taxon>
        <taxon>Alphaproteobacteria</taxon>
        <taxon>Rhodobacterales</taxon>
        <taxon>Paracoccaceae</taxon>
        <taxon>Pontivivens</taxon>
    </lineage>
</organism>
<accession>A0A2C9CTE3</accession>
<dbReference type="CDD" id="cd03426">
    <property type="entry name" value="NUDIX_CoAse_Nudt7"/>
    <property type="match status" value="1"/>
</dbReference>
<reference evidence="9" key="1">
    <citation type="submission" date="2017-09" db="EMBL/GenBank/DDBJ databases">
        <authorList>
            <person name="Varghese N."/>
            <person name="Submissions S."/>
        </authorList>
    </citation>
    <scope>NUCLEOTIDE SEQUENCE [LARGE SCALE GENOMIC DNA]</scope>
    <source>
        <strain evidence="9">C7</strain>
    </source>
</reference>
<dbReference type="RefSeq" id="WP_097930663.1">
    <property type="nucleotide sequence ID" value="NZ_OCTN01000005.1"/>
</dbReference>
<dbReference type="NCBIfam" id="NF007980">
    <property type="entry name" value="PRK10707.1"/>
    <property type="match status" value="1"/>
</dbReference>
<dbReference type="PANTHER" id="PTHR12992:SF11">
    <property type="entry name" value="MITOCHONDRIAL COENZYME A DIPHOSPHATASE NUDT8"/>
    <property type="match status" value="1"/>
</dbReference>
<evidence type="ECO:0000256" key="1">
    <source>
        <dbReference type="ARBA" id="ARBA00001936"/>
    </source>
</evidence>
<feature type="domain" description="Nudix hydrolase" evidence="7">
    <location>
        <begin position="45"/>
        <end position="181"/>
    </location>
</feature>
<evidence type="ECO:0000313" key="9">
    <source>
        <dbReference type="Proteomes" id="UP000220034"/>
    </source>
</evidence>
<evidence type="ECO:0000259" key="7">
    <source>
        <dbReference type="PROSITE" id="PS51462"/>
    </source>
</evidence>
<dbReference type="GO" id="GO:0010945">
    <property type="term" value="F:coenzyme A diphosphatase activity"/>
    <property type="evidence" value="ECO:0007669"/>
    <property type="project" value="InterPro"/>
</dbReference>
<dbReference type="AlphaFoldDB" id="A0A2C9CTE3"/>
<keyword evidence="5" id="KW-0460">Magnesium</keyword>
<proteinExistence type="predicted"/>
<name>A0A2C9CTE3_9RHOB</name>
<evidence type="ECO:0000256" key="2">
    <source>
        <dbReference type="ARBA" id="ARBA00001946"/>
    </source>
</evidence>
<dbReference type="InterPro" id="IPR045121">
    <property type="entry name" value="CoAse"/>
</dbReference>
<keyword evidence="9" id="KW-1185">Reference proteome</keyword>
<dbReference type="InterPro" id="IPR015797">
    <property type="entry name" value="NUDIX_hydrolase-like_dom_sf"/>
</dbReference>
<dbReference type="SUPFAM" id="SSF55811">
    <property type="entry name" value="Nudix"/>
    <property type="match status" value="1"/>
</dbReference>
<dbReference type="GO" id="GO:0046872">
    <property type="term" value="F:metal ion binding"/>
    <property type="evidence" value="ECO:0007669"/>
    <property type="project" value="UniProtKB-KW"/>
</dbReference>
<keyword evidence="4" id="KW-0378">Hydrolase</keyword>
<comment type="cofactor">
    <cofactor evidence="2">
        <name>Mg(2+)</name>
        <dbReference type="ChEBI" id="CHEBI:18420"/>
    </cofactor>
</comment>